<comment type="caution">
    <text evidence="2">The sequence shown here is derived from an EMBL/GenBank/DDBJ whole genome shotgun (WGS) entry which is preliminary data.</text>
</comment>
<evidence type="ECO:0000313" key="3">
    <source>
        <dbReference type="Proteomes" id="UP001203207"/>
    </source>
</evidence>
<evidence type="ECO:0000313" key="2">
    <source>
        <dbReference type="EMBL" id="MCL9817419.1"/>
    </source>
</evidence>
<proteinExistence type="predicted"/>
<keyword evidence="3" id="KW-1185">Reference proteome</keyword>
<dbReference type="EMBL" id="JAKRVX010000003">
    <property type="protein sequence ID" value="MCL9817419.1"/>
    <property type="molecule type" value="Genomic_DNA"/>
</dbReference>
<feature type="region of interest" description="Disordered" evidence="1">
    <location>
        <begin position="212"/>
        <end position="232"/>
    </location>
</feature>
<dbReference type="RefSeq" id="WP_250584489.1">
    <property type="nucleotide sequence ID" value="NZ_JAKRVX010000003.1"/>
</dbReference>
<dbReference type="InterPro" id="IPR043901">
    <property type="entry name" value="DUF5787"/>
</dbReference>
<gene>
    <name evidence="2" type="ORF">AArcSt2_10740</name>
</gene>
<organism evidence="2 3">
    <name type="scientific">Natronocalculus amylovorans</name>
    <dbReference type="NCBI Taxonomy" id="2917812"/>
    <lineage>
        <taxon>Archaea</taxon>
        <taxon>Methanobacteriati</taxon>
        <taxon>Methanobacteriota</taxon>
        <taxon>Stenosarchaea group</taxon>
        <taxon>Halobacteria</taxon>
        <taxon>Halobacteriales</taxon>
        <taxon>Haloferacaceae</taxon>
        <taxon>Natronocalculus</taxon>
    </lineage>
</organism>
<reference evidence="2" key="2">
    <citation type="submission" date="2022-02" db="EMBL/GenBank/DDBJ databases">
        <authorList>
            <person name="Elcheninov A.G."/>
            <person name="Sorokin D.Y."/>
            <person name="Kublanov I.V."/>
        </authorList>
    </citation>
    <scope>NUCLEOTIDE SEQUENCE</scope>
    <source>
        <strain evidence="2">AArc-St2</strain>
    </source>
</reference>
<dbReference type="Proteomes" id="UP001203207">
    <property type="component" value="Unassembled WGS sequence"/>
</dbReference>
<reference evidence="2" key="1">
    <citation type="journal article" date="2022" name="Syst. Appl. Microbiol.">
        <title>Natronocalculus amylovorans gen. nov., sp. nov., and Natranaeroarchaeum aerophilus sp. nov., dominant culturable amylolytic natronoarchaea from hypersaline soda lakes in southwestern Siberia.</title>
        <authorList>
            <person name="Sorokin D.Y."/>
            <person name="Elcheninov A.G."/>
            <person name="Khizhniak T.V."/>
            <person name="Koenen M."/>
            <person name="Bale N.J."/>
            <person name="Damste J.S.S."/>
            <person name="Kublanov I.V."/>
        </authorList>
    </citation>
    <scope>NUCLEOTIDE SEQUENCE</scope>
    <source>
        <strain evidence="2">AArc-St2</strain>
    </source>
</reference>
<sequence>MSGWNSYSSEFAFELRVCRWAELSWPPSGDTERPHIVARQLGTKHRRWDTIVIECDPKGLRTRSQFGDKALDRDLLHVVTNAPASWQWYRNALPKPSYDWRYVRESVHRAADRGILNTRKRGNKIEIKRIAPYPQWVRRIVAIENKPDLTAAAADSLAEQIEHDVTARLADEVWVATAETKDHISPALLEQFPVEAGIITLSFETGVTPTSGSVRWHPTSLRSNKPEDSVGGRVDQRLVLAERAYGRGWRSYHRTMRPDCRQFQLQRDGRSLLPFCAAKKKLPTVRECAGSCGSFEPEPPQWRMQGWPIEGGPGKGIVDLLAQRRKRERAIAMITQ</sequence>
<evidence type="ECO:0000256" key="1">
    <source>
        <dbReference type="SAM" id="MobiDB-lite"/>
    </source>
</evidence>
<protein>
    <submittedName>
        <fullName evidence="2">DUF5787 family protein</fullName>
    </submittedName>
</protein>
<dbReference type="AlphaFoldDB" id="A0AAE3FY26"/>
<name>A0AAE3FY26_9EURY</name>
<accession>A0AAE3FY26</accession>
<dbReference type="Pfam" id="PF19100">
    <property type="entry name" value="DUF5787"/>
    <property type="match status" value="1"/>
</dbReference>